<feature type="compositionally biased region" description="Polar residues" evidence="1">
    <location>
        <begin position="133"/>
        <end position="146"/>
    </location>
</feature>
<feature type="region of interest" description="Disordered" evidence="1">
    <location>
        <begin position="132"/>
        <end position="214"/>
    </location>
</feature>
<dbReference type="OrthoDB" id="5572064at2759"/>
<evidence type="ECO:0000313" key="3">
    <source>
        <dbReference type="Proteomes" id="UP001151582"/>
    </source>
</evidence>
<evidence type="ECO:0000313" key="2">
    <source>
        <dbReference type="EMBL" id="KAJ1972822.1"/>
    </source>
</evidence>
<dbReference type="Pfam" id="PF15101">
    <property type="entry name" value="TERB2"/>
    <property type="match status" value="1"/>
</dbReference>
<evidence type="ECO:0000256" key="1">
    <source>
        <dbReference type="SAM" id="MobiDB-lite"/>
    </source>
</evidence>
<dbReference type="EMBL" id="JANBQB010000956">
    <property type="protein sequence ID" value="KAJ1972822.1"/>
    <property type="molecule type" value="Genomic_DNA"/>
</dbReference>
<evidence type="ECO:0008006" key="4">
    <source>
        <dbReference type="Google" id="ProtNLM"/>
    </source>
</evidence>
<accession>A0A9W8B2K5</accession>
<organism evidence="2 3">
    <name type="scientific">Dimargaris verticillata</name>
    <dbReference type="NCBI Taxonomy" id="2761393"/>
    <lineage>
        <taxon>Eukaryota</taxon>
        <taxon>Fungi</taxon>
        <taxon>Fungi incertae sedis</taxon>
        <taxon>Zoopagomycota</taxon>
        <taxon>Kickxellomycotina</taxon>
        <taxon>Dimargaritomycetes</taxon>
        <taxon>Dimargaritales</taxon>
        <taxon>Dimargaritaceae</taxon>
        <taxon>Dimargaris</taxon>
    </lineage>
</organism>
<sequence>MKQFQSCGAWFAKSVPRTHIDIWLAEGGAQVASTSDSAMYLFSNNASDHETAALLASSKVVYRSAWILDCHLSGARKPVGPYILTATPTTRALGHRAYALTTPSPSLSASASLSFPPPPLPSFAADMTPLNRPINTHFATGATTTPREPPSAHKSWSPNEMATPQFRPVRDSHRRLRSPSDSSTPHSFPSTGSQFPALTSATSPQPSLMSSYAGRHKSSLTDLVRAYSPHTSTRPRRSLMCHTNHSPFSLGATTAASDATSQRLRRLSTQSLSILETPSRSYHDPFEMNRADTMSETQSVVSHMSYNSQASSLASVCLDSQHLVARYILDTTDNSVVQDLLGSVHDFVPNQAGFTVKRNLASSFLRLPALR</sequence>
<feature type="compositionally biased region" description="Polar residues" evidence="1">
    <location>
        <begin position="179"/>
        <end position="210"/>
    </location>
</feature>
<keyword evidence="3" id="KW-1185">Reference proteome</keyword>
<proteinExistence type="predicted"/>
<dbReference type="InterPro" id="IPR028065">
    <property type="entry name" value="TERB2"/>
</dbReference>
<name>A0A9W8B2K5_9FUNG</name>
<dbReference type="Proteomes" id="UP001151582">
    <property type="component" value="Unassembled WGS sequence"/>
</dbReference>
<reference evidence="2" key="1">
    <citation type="submission" date="2022-07" db="EMBL/GenBank/DDBJ databases">
        <title>Phylogenomic reconstructions and comparative analyses of Kickxellomycotina fungi.</title>
        <authorList>
            <person name="Reynolds N.K."/>
            <person name="Stajich J.E."/>
            <person name="Barry K."/>
            <person name="Grigoriev I.V."/>
            <person name="Crous P."/>
            <person name="Smith M.E."/>
        </authorList>
    </citation>
    <scope>NUCLEOTIDE SEQUENCE</scope>
    <source>
        <strain evidence="2">RSA 567</strain>
    </source>
</reference>
<protein>
    <recommendedName>
        <fullName evidence="4">BRCT domain-containing protein</fullName>
    </recommendedName>
</protein>
<dbReference type="SUPFAM" id="SSF52113">
    <property type="entry name" value="BRCT domain"/>
    <property type="match status" value="1"/>
</dbReference>
<dbReference type="AlphaFoldDB" id="A0A9W8B2K5"/>
<comment type="caution">
    <text evidence="2">The sequence shown here is derived from an EMBL/GenBank/DDBJ whole genome shotgun (WGS) entry which is preliminary data.</text>
</comment>
<gene>
    <name evidence="2" type="ORF">H4R34_005277</name>
</gene>
<dbReference type="InterPro" id="IPR036420">
    <property type="entry name" value="BRCT_dom_sf"/>
</dbReference>